<dbReference type="EMBL" id="RRYP01033691">
    <property type="protein sequence ID" value="TNV70696.1"/>
    <property type="molecule type" value="Genomic_DNA"/>
</dbReference>
<evidence type="ECO:0000313" key="2">
    <source>
        <dbReference type="Proteomes" id="UP000785679"/>
    </source>
</evidence>
<reference evidence="1" key="1">
    <citation type="submission" date="2019-06" db="EMBL/GenBank/DDBJ databases">
        <authorList>
            <person name="Zheng W."/>
        </authorList>
    </citation>
    <scope>NUCLEOTIDE SEQUENCE</scope>
    <source>
        <strain evidence="1">QDHG01</strain>
    </source>
</reference>
<protein>
    <submittedName>
        <fullName evidence="1">Uncharacterized protein</fullName>
    </submittedName>
</protein>
<dbReference type="AlphaFoldDB" id="A0A8J8N991"/>
<proteinExistence type="predicted"/>
<evidence type="ECO:0000313" key="1">
    <source>
        <dbReference type="EMBL" id="TNV70696.1"/>
    </source>
</evidence>
<dbReference type="Proteomes" id="UP000785679">
    <property type="component" value="Unassembled WGS sequence"/>
</dbReference>
<keyword evidence="2" id="KW-1185">Reference proteome</keyword>
<accession>A0A8J8N991</accession>
<name>A0A8J8N991_HALGN</name>
<gene>
    <name evidence="1" type="ORF">FGO68_gene9350</name>
</gene>
<sequence length="77" mass="9196">MIYDLGEKTEVNSEVRCESQPILAKLEFRRNPVGRREFDPRVGMEFRELQQLRQVILDVSANFQVIRASFGWFRHRV</sequence>
<comment type="caution">
    <text evidence="1">The sequence shown here is derived from an EMBL/GenBank/DDBJ whole genome shotgun (WGS) entry which is preliminary data.</text>
</comment>
<organism evidence="1 2">
    <name type="scientific">Halteria grandinella</name>
    <dbReference type="NCBI Taxonomy" id="5974"/>
    <lineage>
        <taxon>Eukaryota</taxon>
        <taxon>Sar</taxon>
        <taxon>Alveolata</taxon>
        <taxon>Ciliophora</taxon>
        <taxon>Intramacronucleata</taxon>
        <taxon>Spirotrichea</taxon>
        <taxon>Stichotrichia</taxon>
        <taxon>Sporadotrichida</taxon>
        <taxon>Halteriidae</taxon>
        <taxon>Halteria</taxon>
    </lineage>
</organism>